<accession>A0AAD7H989</accession>
<evidence type="ECO:0000313" key="2">
    <source>
        <dbReference type="Proteomes" id="UP001215280"/>
    </source>
</evidence>
<dbReference type="AlphaFoldDB" id="A0AAD7H989"/>
<dbReference type="Proteomes" id="UP001215280">
    <property type="component" value="Unassembled WGS sequence"/>
</dbReference>
<sequence length="94" mass="10155">MPMSFTDAQALLGRSQGSSALTCFLSAALIYAVELLGPWNNGTPEADSPNLDPVHSRRLVPRHAADDAGYTEDVGAIVKMLADERIGWTRRLSL</sequence>
<comment type="caution">
    <text evidence="1">The sequence shown here is derived from an EMBL/GenBank/DDBJ whole genome shotgun (WGS) entry which is preliminary data.</text>
</comment>
<name>A0AAD7H989_9AGAR</name>
<gene>
    <name evidence="1" type="ORF">DFH07DRAFT_368669</name>
</gene>
<protein>
    <submittedName>
        <fullName evidence="1">Uncharacterized protein</fullName>
    </submittedName>
</protein>
<organism evidence="1 2">
    <name type="scientific">Mycena maculata</name>
    <dbReference type="NCBI Taxonomy" id="230809"/>
    <lineage>
        <taxon>Eukaryota</taxon>
        <taxon>Fungi</taxon>
        <taxon>Dikarya</taxon>
        <taxon>Basidiomycota</taxon>
        <taxon>Agaricomycotina</taxon>
        <taxon>Agaricomycetes</taxon>
        <taxon>Agaricomycetidae</taxon>
        <taxon>Agaricales</taxon>
        <taxon>Marasmiineae</taxon>
        <taxon>Mycenaceae</taxon>
        <taxon>Mycena</taxon>
    </lineage>
</organism>
<evidence type="ECO:0000313" key="1">
    <source>
        <dbReference type="EMBL" id="KAJ7715092.1"/>
    </source>
</evidence>
<proteinExistence type="predicted"/>
<keyword evidence="2" id="KW-1185">Reference proteome</keyword>
<dbReference type="EMBL" id="JARJLG010000355">
    <property type="protein sequence ID" value="KAJ7715092.1"/>
    <property type="molecule type" value="Genomic_DNA"/>
</dbReference>
<reference evidence="1" key="1">
    <citation type="submission" date="2023-03" db="EMBL/GenBank/DDBJ databases">
        <title>Massive genome expansion in bonnet fungi (Mycena s.s.) driven by repeated elements and novel gene families across ecological guilds.</title>
        <authorList>
            <consortium name="Lawrence Berkeley National Laboratory"/>
            <person name="Harder C.B."/>
            <person name="Miyauchi S."/>
            <person name="Viragh M."/>
            <person name="Kuo A."/>
            <person name="Thoen E."/>
            <person name="Andreopoulos B."/>
            <person name="Lu D."/>
            <person name="Skrede I."/>
            <person name="Drula E."/>
            <person name="Henrissat B."/>
            <person name="Morin E."/>
            <person name="Kohler A."/>
            <person name="Barry K."/>
            <person name="LaButti K."/>
            <person name="Morin E."/>
            <person name="Salamov A."/>
            <person name="Lipzen A."/>
            <person name="Mereny Z."/>
            <person name="Hegedus B."/>
            <person name="Baldrian P."/>
            <person name="Stursova M."/>
            <person name="Weitz H."/>
            <person name="Taylor A."/>
            <person name="Grigoriev I.V."/>
            <person name="Nagy L.G."/>
            <person name="Martin F."/>
            <person name="Kauserud H."/>
        </authorList>
    </citation>
    <scope>NUCLEOTIDE SEQUENCE</scope>
    <source>
        <strain evidence="1">CBHHK188m</strain>
    </source>
</reference>